<evidence type="ECO:0000259" key="1">
    <source>
        <dbReference type="Pfam" id="PF03478"/>
    </source>
</evidence>
<keyword evidence="3" id="KW-1185">Reference proteome</keyword>
<dbReference type="SUPFAM" id="SSF48371">
    <property type="entry name" value="ARM repeat"/>
    <property type="match status" value="1"/>
</dbReference>
<proteinExistence type="predicted"/>
<sequence length="822" mass="93422">MFDDLSIDLLPYEKDSPTLTQIRALQAEILDCDLYLLIMNISYPSLDFPALIDENRSPNSDDEMALLVAGAMFDEGELIQRGLVGPEEALVKNPDHDNEVELLDAVFDQLLQQGPLPAEEEEVEALHIDDRFNNIAAVLSSCTSVEQKKAFWDDLAHKIVAEVAANQNELRSMISPIVECLGNEGEDDGVKCACMSYMSFLLQLSEGGDLSSQEIDQLIPLIVTAGVKQQNDRLLKEATNCLAELVLFKYHLLGSQKKLVASHILLNWGKETFEEVAQLVRISHLQGSNFLQQMETIRTKDSLPSFIALLGLVDGLENEEVIREVMKIFANLDISSFQRGWDVMEENCSVYHARLLENFLLGSLGDIFSQNVSSKLVAYHCFRRSEKGSWEELEAQLRSNLQKGNVVLLSGTLKTIKKFADECLLQGSFYMKDLVSNFFDDVFEIVTNGRNNEAIKILESIMLCQPKCIMNEGSRETLREILVKSLPSMEKSMAEEASRVILPRLTARRRNTGGKLPPGSSFVPKGSYGHVLKFKNLEQVVATMGLKLFGWILMDNTVEINSYVLLNVPVGARIDIPLIDVDKLWRPVFDVSAPPTSPDCVVFAISCNDFRIEIRTCRRRESTWKSNSFEYHGVSGHVVNTVFVRGIWYCLHERGSFSTFDVVNNCWRFLGLPEGMYKQCSQVNLLSYVIKRGTQVYLCVHGNVFHEVLLEEPLKVTKNFRDGDWQIGLEFKMRSLPHRAFQTLQNEMEVFDTFNGHAWCGDRNVSQYDVIKFRWHHFRSFLNHRFVMDKWSCPSNNKECSTIVAWVEPVWVHPSADLGWMF</sequence>
<evidence type="ECO:0000313" key="3">
    <source>
        <dbReference type="Proteomes" id="UP000626092"/>
    </source>
</evidence>
<dbReference type="InterPro" id="IPR016024">
    <property type="entry name" value="ARM-type_fold"/>
</dbReference>
<comment type="caution">
    <text evidence="2">The sequence shown here is derived from an EMBL/GenBank/DDBJ whole genome shotgun (WGS) entry which is preliminary data.</text>
</comment>
<dbReference type="OrthoDB" id="1863935at2759"/>
<accession>A0A834H511</accession>
<feature type="domain" description="KIB1-4 beta-propeller" evidence="1">
    <location>
        <begin position="540"/>
        <end position="667"/>
    </location>
</feature>
<dbReference type="Pfam" id="PF03478">
    <property type="entry name" value="Beta-prop_KIB1-4"/>
    <property type="match status" value="1"/>
</dbReference>
<protein>
    <recommendedName>
        <fullName evidence="1">KIB1-4 beta-propeller domain-containing protein</fullName>
    </recommendedName>
</protein>
<gene>
    <name evidence="2" type="ORF">RHSIM_Rhsim03G0112600</name>
</gene>
<organism evidence="2 3">
    <name type="scientific">Rhododendron simsii</name>
    <name type="common">Sims's rhododendron</name>
    <dbReference type="NCBI Taxonomy" id="118357"/>
    <lineage>
        <taxon>Eukaryota</taxon>
        <taxon>Viridiplantae</taxon>
        <taxon>Streptophyta</taxon>
        <taxon>Embryophyta</taxon>
        <taxon>Tracheophyta</taxon>
        <taxon>Spermatophyta</taxon>
        <taxon>Magnoliopsida</taxon>
        <taxon>eudicotyledons</taxon>
        <taxon>Gunneridae</taxon>
        <taxon>Pentapetalae</taxon>
        <taxon>asterids</taxon>
        <taxon>Ericales</taxon>
        <taxon>Ericaceae</taxon>
        <taxon>Ericoideae</taxon>
        <taxon>Rhodoreae</taxon>
        <taxon>Rhododendron</taxon>
    </lineage>
</organism>
<dbReference type="Proteomes" id="UP000626092">
    <property type="component" value="Unassembled WGS sequence"/>
</dbReference>
<dbReference type="InterPro" id="IPR005174">
    <property type="entry name" value="KIB1-4_b-propeller"/>
</dbReference>
<name>A0A834H511_RHOSS</name>
<evidence type="ECO:0000313" key="2">
    <source>
        <dbReference type="EMBL" id="KAF7148387.1"/>
    </source>
</evidence>
<reference evidence="2" key="1">
    <citation type="submission" date="2019-11" db="EMBL/GenBank/DDBJ databases">
        <authorList>
            <person name="Liu Y."/>
            <person name="Hou J."/>
            <person name="Li T.-Q."/>
            <person name="Guan C.-H."/>
            <person name="Wu X."/>
            <person name="Wu H.-Z."/>
            <person name="Ling F."/>
            <person name="Zhang R."/>
            <person name="Shi X.-G."/>
            <person name="Ren J.-P."/>
            <person name="Chen E.-F."/>
            <person name="Sun J.-M."/>
        </authorList>
    </citation>
    <scope>NUCLEOTIDE SEQUENCE</scope>
    <source>
        <strain evidence="2">Adult_tree_wgs_1</strain>
        <tissue evidence="2">Leaves</tissue>
    </source>
</reference>
<dbReference type="AlphaFoldDB" id="A0A834H511"/>
<dbReference type="EMBL" id="WJXA01000003">
    <property type="protein sequence ID" value="KAF7148387.1"/>
    <property type="molecule type" value="Genomic_DNA"/>
</dbReference>